<evidence type="ECO:0000313" key="7">
    <source>
        <dbReference type="EMBL" id="SUC15765.1"/>
    </source>
</evidence>
<dbReference type="NCBIfam" id="NF011679">
    <property type="entry name" value="PRK15099.1"/>
    <property type="match status" value="1"/>
</dbReference>
<proteinExistence type="inferred from homology"/>
<feature type="transmembrane region" description="Helical" evidence="6">
    <location>
        <begin position="301"/>
        <end position="324"/>
    </location>
</feature>
<dbReference type="Proteomes" id="UP000254331">
    <property type="component" value="Unassembled WGS sequence"/>
</dbReference>
<dbReference type="InterPro" id="IPR050833">
    <property type="entry name" value="Poly_Biosynth_Transport"/>
</dbReference>
<keyword evidence="3 6" id="KW-0812">Transmembrane</keyword>
<comment type="pathway">
    <text evidence="6">Bacterial outer membrane biogenesis; enterobacterial common antigen biosynthesis.</text>
</comment>
<keyword evidence="5 6" id="KW-0472">Membrane</keyword>
<evidence type="ECO:0000256" key="1">
    <source>
        <dbReference type="ARBA" id="ARBA00004651"/>
    </source>
</evidence>
<feature type="transmembrane region" description="Helical" evidence="6">
    <location>
        <begin position="79"/>
        <end position="100"/>
    </location>
</feature>
<reference evidence="7 8" key="1">
    <citation type="submission" date="2018-06" db="EMBL/GenBank/DDBJ databases">
        <authorList>
            <consortium name="Pathogen Informatics"/>
            <person name="Doyle S."/>
        </authorList>
    </citation>
    <scope>NUCLEOTIDE SEQUENCE [LARGE SCALE GENOMIC DNA]</scope>
    <source>
        <strain evidence="7 8">NCTC10376</strain>
    </source>
</reference>
<protein>
    <recommendedName>
        <fullName evidence="6">Lipid III flippase</fullName>
    </recommendedName>
</protein>
<sequence length="418" mass="46095">MSLAKASIWTAGSTLIKIGAGLLVVKLLAVSFGPSGVGLAGNFRQLITVLGVLSGAGIFNGVTKLIAQYQDDDSQRKNVLGTSSSMILLFSTLLAIVFLIFSAPISQVLFGDNYQQYQDIVRAVAFIQMGIAYSNYFLAILKGYRDAAGNALSIITGSIIGVVAYYLCYLFAGYHGALIGLALVPALILFPATVIVLKRKRFALSELKPRWDKVIASHLGKFTIMAILTSITLPVAYIMMRNLLAEHYSWDDVGIWQGVTSISDAYLQFITASFSVYLLPTLSRLTQKSDITKEIVKSLKFVLPAVAVASFMVWLLRDFAIWLLFSDKFVAMRDLFAWQLVGDVLKVGAYVFGYLVIAKAALRFYILTEVSQFALLTLFSRWLIPEYGALGAAQAYMATYIIYFLLCSSVFVIYCRRK</sequence>
<dbReference type="InterPro" id="IPR002797">
    <property type="entry name" value="Polysacc_synth"/>
</dbReference>
<feature type="transmembrane region" description="Helical" evidence="6">
    <location>
        <begin position="396"/>
        <end position="415"/>
    </location>
</feature>
<feature type="transmembrane region" description="Helical" evidence="6">
    <location>
        <begin position="178"/>
        <end position="197"/>
    </location>
</feature>
<dbReference type="CDD" id="cd13125">
    <property type="entry name" value="MATE_like_10"/>
    <property type="match status" value="1"/>
</dbReference>
<dbReference type="GO" id="GO:0005886">
    <property type="term" value="C:plasma membrane"/>
    <property type="evidence" value="ECO:0007669"/>
    <property type="project" value="UniProtKB-SubCell"/>
</dbReference>
<dbReference type="HAMAP" id="MF_02024">
    <property type="entry name" value="WzxE"/>
    <property type="match status" value="1"/>
</dbReference>
<gene>
    <name evidence="6 7" type="primary">wzxE</name>
    <name evidence="7" type="ORF">NCTC10376_01631</name>
</gene>
<dbReference type="RefSeq" id="WP_036939578.1">
    <property type="nucleotide sequence ID" value="NZ_CAXOHZ010000015.1"/>
</dbReference>
<keyword evidence="2 6" id="KW-1003">Cell membrane</keyword>
<comment type="subunit">
    <text evidence="6">Probably part of a complex composed of WzxE, WzyE and WzzE.</text>
</comment>
<dbReference type="InterPro" id="IPR044550">
    <property type="entry name" value="WzxE"/>
</dbReference>
<dbReference type="AlphaFoldDB" id="A0A379F811"/>
<dbReference type="InterPro" id="IPR032896">
    <property type="entry name" value="WzxE_Proteobacteria"/>
</dbReference>
<feature type="transmembrane region" description="Helical" evidence="6">
    <location>
        <begin position="336"/>
        <end position="357"/>
    </location>
</feature>
<comment type="caution">
    <text evidence="6">Lacks conserved residue(s) required for the propagation of feature annotation.</text>
</comment>
<feature type="transmembrane region" description="Helical" evidence="6">
    <location>
        <begin position="259"/>
        <end position="280"/>
    </location>
</feature>
<evidence type="ECO:0000256" key="2">
    <source>
        <dbReference type="ARBA" id="ARBA00022475"/>
    </source>
</evidence>
<evidence type="ECO:0000313" key="8">
    <source>
        <dbReference type="Proteomes" id="UP000254331"/>
    </source>
</evidence>
<evidence type="ECO:0000256" key="3">
    <source>
        <dbReference type="ARBA" id="ARBA00022692"/>
    </source>
</evidence>
<evidence type="ECO:0000256" key="6">
    <source>
        <dbReference type="HAMAP-Rule" id="MF_02024"/>
    </source>
</evidence>
<feature type="transmembrane region" description="Helical" evidence="6">
    <location>
        <begin position="151"/>
        <end position="172"/>
    </location>
</feature>
<keyword evidence="4 6" id="KW-1133">Transmembrane helix</keyword>
<feature type="transmembrane region" description="Helical" evidence="6">
    <location>
        <begin position="364"/>
        <end position="384"/>
    </location>
</feature>
<evidence type="ECO:0000256" key="5">
    <source>
        <dbReference type="ARBA" id="ARBA00023136"/>
    </source>
</evidence>
<dbReference type="GeneID" id="93395934"/>
<comment type="subcellular location">
    <subcellularLocation>
        <location evidence="6">Cell inner membrane</location>
        <topology evidence="6">Multi-pass membrane protein</topology>
    </subcellularLocation>
    <subcellularLocation>
        <location evidence="1">Cell membrane</location>
        <topology evidence="1">Multi-pass membrane protein</topology>
    </subcellularLocation>
</comment>
<evidence type="ECO:0000256" key="4">
    <source>
        <dbReference type="ARBA" id="ARBA00022989"/>
    </source>
</evidence>
<name>A0A379F811_PROVU</name>
<dbReference type="PANTHER" id="PTHR30250">
    <property type="entry name" value="PST FAMILY PREDICTED COLANIC ACID TRANSPORTER"/>
    <property type="match status" value="1"/>
</dbReference>
<feature type="transmembrane region" description="Helical" evidence="6">
    <location>
        <begin position="46"/>
        <end position="67"/>
    </location>
</feature>
<keyword evidence="6" id="KW-0997">Cell inner membrane</keyword>
<comment type="function">
    <text evidence="6">Mediates the transbilayer movement of Und-PP-GlcNAc-ManNAcA-Fuc4NAc (lipid III) from the inner to the outer leaflet of the cytoplasmic membrane during the assembly of enterobacterial common antigen (ECA).</text>
</comment>
<dbReference type="OrthoDB" id="9769862at2"/>
<dbReference type="EMBL" id="UGTW01000001">
    <property type="protein sequence ID" value="SUC15765.1"/>
    <property type="molecule type" value="Genomic_DNA"/>
</dbReference>
<keyword evidence="6" id="KW-0813">Transport</keyword>
<dbReference type="Pfam" id="PF01943">
    <property type="entry name" value="Polysacc_synt"/>
    <property type="match status" value="1"/>
</dbReference>
<feature type="transmembrane region" description="Helical" evidence="6">
    <location>
        <begin position="120"/>
        <end position="139"/>
    </location>
</feature>
<dbReference type="PANTHER" id="PTHR30250:SF30">
    <property type="entry name" value="LIPID III FLIPPASE"/>
    <property type="match status" value="1"/>
</dbReference>
<dbReference type="GO" id="GO:0009246">
    <property type="term" value="P:enterobacterial common antigen biosynthetic process"/>
    <property type="evidence" value="ECO:0007669"/>
    <property type="project" value="UniProtKB-UniRule"/>
</dbReference>
<comment type="similarity">
    <text evidence="6">Belongs to the polysaccharide transport (PST) (TC 2.A.66.2) family.</text>
</comment>
<feature type="transmembrane region" description="Helical" evidence="6">
    <location>
        <begin position="218"/>
        <end position="239"/>
    </location>
</feature>
<dbReference type="UniPathway" id="UPA00566"/>
<organism evidence="7 8">
    <name type="scientific">Proteus vulgaris</name>
    <dbReference type="NCBI Taxonomy" id="585"/>
    <lineage>
        <taxon>Bacteria</taxon>
        <taxon>Pseudomonadati</taxon>
        <taxon>Pseudomonadota</taxon>
        <taxon>Gammaproteobacteria</taxon>
        <taxon>Enterobacterales</taxon>
        <taxon>Morganellaceae</taxon>
        <taxon>Proteus</taxon>
    </lineage>
</organism>
<accession>A0A379F811</accession>